<evidence type="ECO:0000256" key="2">
    <source>
        <dbReference type="ARBA" id="ARBA00023110"/>
    </source>
</evidence>
<keyword evidence="3 4" id="KW-0413">Isomerase</keyword>
<dbReference type="InterPro" id="IPR024936">
    <property type="entry name" value="Cyclophilin-type_PPIase"/>
</dbReference>
<dbReference type="EMBL" id="KV453930">
    <property type="protein sequence ID" value="ODV73717.1"/>
    <property type="molecule type" value="Genomic_DNA"/>
</dbReference>
<sequence>PPITHYVYFSVQQGEDLLGTIKIGLFGSVVPKTVKNFYTLATDGVDGKGYKDTIFHRVIKDFMIQGGDFDKFDGTGGSSIYGPKFADENFNLKHDRVGRVSMANSGKDTNGSQFFITTAITSWLNGKHVVFGEVVEGYDVVDKIQGSDTDSHDKPTSQIKIIES</sequence>
<dbReference type="GO" id="GO:0000324">
    <property type="term" value="C:fungal-type vacuole"/>
    <property type="evidence" value="ECO:0007669"/>
    <property type="project" value="TreeGrafter"/>
</dbReference>
<evidence type="ECO:0000256" key="3">
    <source>
        <dbReference type="ARBA" id="ARBA00023235"/>
    </source>
</evidence>
<dbReference type="RefSeq" id="XP_020070756.1">
    <property type="nucleotide sequence ID" value="XM_020212309.1"/>
</dbReference>
<feature type="non-terminal residue" evidence="7">
    <location>
        <position position="1"/>
    </location>
</feature>
<dbReference type="GO" id="GO:0006457">
    <property type="term" value="P:protein folding"/>
    <property type="evidence" value="ECO:0007669"/>
    <property type="project" value="InterPro"/>
</dbReference>
<feature type="domain" description="PPIase cyclophilin-type" evidence="6">
    <location>
        <begin position="8"/>
        <end position="164"/>
    </location>
</feature>
<comment type="similarity">
    <text evidence="4">Belongs to the cyclophilin-type PPIase family.</text>
</comment>
<evidence type="ECO:0000259" key="6">
    <source>
        <dbReference type="PROSITE" id="PS50072"/>
    </source>
</evidence>
<dbReference type="Proteomes" id="UP000094389">
    <property type="component" value="Unassembled WGS sequence"/>
</dbReference>
<dbReference type="GO" id="GO:0016018">
    <property type="term" value="F:cyclosporin A binding"/>
    <property type="evidence" value="ECO:0007669"/>
    <property type="project" value="TreeGrafter"/>
</dbReference>
<dbReference type="GO" id="GO:0003755">
    <property type="term" value="F:peptidyl-prolyl cis-trans isomerase activity"/>
    <property type="evidence" value="ECO:0007669"/>
    <property type="project" value="UniProtKB-UniRule"/>
</dbReference>
<dbReference type="PANTHER" id="PTHR11071:SF561">
    <property type="entry name" value="PEPTIDYL-PROLYL CIS-TRANS ISOMERASE D-RELATED"/>
    <property type="match status" value="1"/>
</dbReference>
<evidence type="ECO:0000313" key="7">
    <source>
        <dbReference type="EMBL" id="ODV73717.1"/>
    </source>
</evidence>
<dbReference type="EC" id="5.2.1.8" evidence="4"/>
<dbReference type="InterPro" id="IPR029000">
    <property type="entry name" value="Cyclophilin-like_dom_sf"/>
</dbReference>
<dbReference type="PIRSF" id="PIRSF001467">
    <property type="entry name" value="Peptidylpro_ismrse"/>
    <property type="match status" value="1"/>
</dbReference>
<gene>
    <name evidence="7" type="ORF">CYBJADRAFT_120051</name>
</gene>
<dbReference type="STRING" id="983966.A0A1E4S2G0"/>
<keyword evidence="2 4" id="KW-0697">Rotamase</keyword>
<keyword evidence="8" id="KW-1185">Reference proteome</keyword>
<dbReference type="GeneID" id="30986705"/>
<feature type="region of interest" description="Disordered" evidence="5">
    <location>
        <begin position="145"/>
        <end position="164"/>
    </location>
</feature>
<evidence type="ECO:0000256" key="4">
    <source>
        <dbReference type="RuleBase" id="RU363019"/>
    </source>
</evidence>
<comment type="catalytic activity">
    <reaction evidence="1 4">
        <text>[protein]-peptidylproline (omega=180) = [protein]-peptidylproline (omega=0)</text>
        <dbReference type="Rhea" id="RHEA:16237"/>
        <dbReference type="Rhea" id="RHEA-COMP:10747"/>
        <dbReference type="Rhea" id="RHEA-COMP:10748"/>
        <dbReference type="ChEBI" id="CHEBI:83833"/>
        <dbReference type="ChEBI" id="CHEBI:83834"/>
        <dbReference type="EC" id="5.2.1.8"/>
    </reaction>
</comment>
<evidence type="ECO:0000256" key="1">
    <source>
        <dbReference type="ARBA" id="ARBA00000971"/>
    </source>
</evidence>
<dbReference type="PANTHER" id="PTHR11071">
    <property type="entry name" value="PEPTIDYL-PROLYL CIS-TRANS ISOMERASE"/>
    <property type="match status" value="1"/>
</dbReference>
<dbReference type="GO" id="GO:0005783">
    <property type="term" value="C:endoplasmic reticulum"/>
    <property type="evidence" value="ECO:0007669"/>
    <property type="project" value="TreeGrafter"/>
</dbReference>
<dbReference type="PROSITE" id="PS50072">
    <property type="entry name" value="CSA_PPIASE_2"/>
    <property type="match status" value="1"/>
</dbReference>
<feature type="non-terminal residue" evidence="7">
    <location>
        <position position="164"/>
    </location>
</feature>
<evidence type="ECO:0000313" key="8">
    <source>
        <dbReference type="Proteomes" id="UP000094389"/>
    </source>
</evidence>
<dbReference type="OrthoDB" id="193499at2759"/>
<dbReference type="InterPro" id="IPR020892">
    <property type="entry name" value="Cyclophilin-type_PPIase_CS"/>
</dbReference>
<comment type="function">
    <text evidence="4">PPIases accelerate the folding of proteins. It catalyzes the cis-trans isomerization of proline imidic peptide bonds in oligopeptides.</text>
</comment>
<dbReference type="PROSITE" id="PS00170">
    <property type="entry name" value="CSA_PPIASE_1"/>
    <property type="match status" value="1"/>
</dbReference>
<proteinExistence type="inferred from homology"/>
<name>A0A1E4S2G0_CYBJN</name>
<reference evidence="7 8" key="1">
    <citation type="journal article" date="2016" name="Proc. Natl. Acad. Sci. U.S.A.">
        <title>Comparative genomics of biotechnologically important yeasts.</title>
        <authorList>
            <person name="Riley R."/>
            <person name="Haridas S."/>
            <person name="Wolfe K.H."/>
            <person name="Lopes M.R."/>
            <person name="Hittinger C.T."/>
            <person name="Goeker M."/>
            <person name="Salamov A.A."/>
            <person name="Wisecaver J.H."/>
            <person name="Long T.M."/>
            <person name="Calvey C.H."/>
            <person name="Aerts A.L."/>
            <person name="Barry K.W."/>
            <person name="Choi C."/>
            <person name="Clum A."/>
            <person name="Coughlan A.Y."/>
            <person name="Deshpande S."/>
            <person name="Douglass A.P."/>
            <person name="Hanson S.J."/>
            <person name="Klenk H.-P."/>
            <person name="LaButti K.M."/>
            <person name="Lapidus A."/>
            <person name="Lindquist E.A."/>
            <person name="Lipzen A.M."/>
            <person name="Meier-Kolthoff J.P."/>
            <person name="Ohm R.A."/>
            <person name="Otillar R.P."/>
            <person name="Pangilinan J.L."/>
            <person name="Peng Y."/>
            <person name="Rokas A."/>
            <person name="Rosa C.A."/>
            <person name="Scheuner C."/>
            <person name="Sibirny A.A."/>
            <person name="Slot J.C."/>
            <person name="Stielow J.B."/>
            <person name="Sun H."/>
            <person name="Kurtzman C.P."/>
            <person name="Blackwell M."/>
            <person name="Grigoriev I.V."/>
            <person name="Jeffries T.W."/>
        </authorList>
    </citation>
    <scope>NUCLEOTIDE SEQUENCE [LARGE SCALE GENOMIC DNA]</scope>
    <source>
        <strain evidence="8">ATCC 18201 / CBS 1600 / BCRC 20928 / JCM 3617 / NBRC 0987 / NRRL Y-1542</strain>
    </source>
</reference>
<dbReference type="InterPro" id="IPR002130">
    <property type="entry name" value="Cyclophilin-type_PPIase_dom"/>
</dbReference>
<dbReference type="AlphaFoldDB" id="A0A1E4S2G0"/>
<dbReference type="OMA" id="PAEFNDM"/>
<dbReference type="Gene3D" id="2.40.100.10">
    <property type="entry name" value="Cyclophilin-like"/>
    <property type="match status" value="1"/>
</dbReference>
<protein>
    <recommendedName>
        <fullName evidence="4">Peptidyl-prolyl cis-trans isomerase</fullName>
        <shortName evidence="4">PPIase</shortName>
        <ecNumber evidence="4">5.2.1.8</ecNumber>
    </recommendedName>
</protein>
<dbReference type="Pfam" id="PF00160">
    <property type="entry name" value="Pro_isomerase"/>
    <property type="match status" value="1"/>
</dbReference>
<dbReference type="SUPFAM" id="SSF50891">
    <property type="entry name" value="Cyclophilin-like"/>
    <property type="match status" value="1"/>
</dbReference>
<dbReference type="PRINTS" id="PR00153">
    <property type="entry name" value="CSAPPISMRASE"/>
</dbReference>
<evidence type="ECO:0000256" key="5">
    <source>
        <dbReference type="SAM" id="MobiDB-lite"/>
    </source>
</evidence>
<accession>A0A1E4S2G0</accession>
<organism evidence="7 8">
    <name type="scientific">Cyberlindnera jadinii (strain ATCC 18201 / CBS 1600 / BCRC 20928 / JCM 3617 / NBRC 0987 / NRRL Y-1542)</name>
    <name type="common">Torula yeast</name>
    <name type="synonym">Candida utilis</name>
    <dbReference type="NCBI Taxonomy" id="983966"/>
    <lineage>
        <taxon>Eukaryota</taxon>
        <taxon>Fungi</taxon>
        <taxon>Dikarya</taxon>
        <taxon>Ascomycota</taxon>
        <taxon>Saccharomycotina</taxon>
        <taxon>Saccharomycetes</taxon>
        <taxon>Phaffomycetales</taxon>
        <taxon>Phaffomycetaceae</taxon>
        <taxon>Cyberlindnera</taxon>
    </lineage>
</organism>
<dbReference type="FunFam" id="2.40.100.10:FF:000001">
    <property type="entry name" value="Peptidyl-prolyl cis-trans isomerase"/>
    <property type="match status" value="1"/>
</dbReference>